<feature type="domain" description="Tripartite ATP-independent periplasmic transporters DctQ component" evidence="10">
    <location>
        <begin position="21"/>
        <end position="148"/>
    </location>
</feature>
<name>A0ABW5WRW8_9STAP</name>
<comment type="caution">
    <text evidence="11">The sequence shown here is derived from an EMBL/GenBank/DDBJ whole genome shotgun (WGS) entry which is preliminary data.</text>
</comment>
<sequence length="162" mass="18753">MKILARVENTFITVAIIASTSVLFINIILRYFFDANTTWADEFVRYSMIWIAFIGMAVCFRHDIHFGVDLFIDSVSKQMKKYTKLYINLACILFTGLLVYFGFKLVIFSYQTGQITPSLQIKTFWVYLAIPIGALLSIIHLVVNTKKLFNDKNIEPEVEEMK</sequence>
<protein>
    <submittedName>
        <fullName evidence="11">TRAP transporter small permease</fullName>
    </submittedName>
</protein>
<organism evidence="11 12">
    <name type="scientific">Corticicoccus populi</name>
    <dbReference type="NCBI Taxonomy" id="1812821"/>
    <lineage>
        <taxon>Bacteria</taxon>
        <taxon>Bacillati</taxon>
        <taxon>Bacillota</taxon>
        <taxon>Bacilli</taxon>
        <taxon>Bacillales</taxon>
        <taxon>Staphylococcaceae</taxon>
        <taxon>Corticicoccus</taxon>
    </lineage>
</organism>
<evidence type="ECO:0000256" key="4">
    <source>
        <dbReference type="ARBA" id="ARBA00022519"/>
    </source>
</evidence>
<keyword evidence="6 9" id="KW-1133">Transmembrane helix</keyword>
<keyword evidence="3" id="KW-1003">Cell membrane</keyword>
<evidence type="ECO:0000256" key="7">
    <source>
        <dbReference type="ARBA" id="ARBA00023136"/>
    </source>
</evidence>
<dbReference type="Proteomes" id="UP001597519">
    <property type="component" value="Unassembled WGS sequence"/>
</dbReference>
<feature type="transmembrane region" description="Helical" evidence="9">
    <location>
        <begin position="123"/>
        <end position="143"/>
    </location>
</feature>
<dbReference type="EMBL" id="JBHUOQ010000001">
    <property type="protein sequence ID" value="MFD2828993.1"/>
    <property type="molecule type" value="Genomic_DNA"/>
</dbReference>
<dbReference type="RefSeq" id="WP_377770595.1">
    <property type="nucleotide sequence ID" value="NZ_JBHUOQ010000001.1"/>
</dbReference>
<keyword evidence="7 9" id="KW-0472">Membrane</keyword>
<evidence type="ECO:0000256" key="2">
    <source>
        <dbReference type="ARBA" id="ARBA00022448"/>
    </source>
</evidence>
<feature type="transmembrane region" description="Helical" evidence="9">
    <location>
        <begin position="45"/>
        <end position="64"/>
    </location>
</feature>
<evidence type="ECO:0000256" key="1">
    <source>
        <dbReference type="ARBA" id="ARBA00004429"/>
    </source>
</evidence>
<dbReference type="InterPro" id="IPR007387">
    <property type="entry name" value="TRAP_DctQ"/>
</dbReference>
<keyword evidence="12" id="KW-1185">Reference proteome</keyword>
<evidence type="ECO:0000256" key="8">
    <source>
        <dbReference type="ARBA" id="ARBA00038436"/>
    </source>
</evidence>
<comment type="similarity">
    <text evidence="8">Belongs to the TRAP transporter small permease family.</text>
</comment>
<dbReference type="Pfam" id="PF04290">
    <property type="entry name" value="DctQ"/>
    <property type="match status" value="1"/>
</dbReference>
<evidence type="ECO:0000256" key="5">
    <source>
        <dbReference type="ARBA" id="ARBA00022692"/>
    </source>
</evidence>
<dbReference type="PANTHER" id="PTHR35011">
    <property type="entry name" value="2,3-DIKETO-L-GULONATE TRAP TRANSPORTER SMALL PERMEASE PROTEIN YIAM"/>
    <property type="match status" value="1"/>
</dbReference>
<proteinExistence type="inferred from homology"/>
<reference evidence="12" key="1">
    <citation type="journal article" date="2019" name="Int. J. Syst. Evol. Microbiol.">
        <title>The Global Catalogue of Microorganisms (GCM) 10K type strain sequencing project: providing services to taxonomists for standard genome sequencing and annotation.</title>
        <authorList>
            <consortium name="The Broad Institute Genomics Platform"/>
            <consortium name="The Broad Institute Genome Sequencing Center for Infectious Disease"/>
            <person name="Wu L."/>
            <person name="Ma J."/>
        </authorList>
    </citation>
    <scope>NUCLEOTIDE SEQUENCE [LARGE SCALE GENOMIC DNA]</scope>
    <source>
        <strain evidence="12">KCTC 33575</strain>
    </source>
</reference>
<dbReference type="InterPro" id="IPR055348">
    <property type="entry name" value="DctQ"/>
</dbReference>
<keyword evidence="5 9" id="KW-0812">Transmembrane</keyword>
<evidence type="ECO:0000313" key="12">
    <source>
        <dbReference type="Proteomes" id="UP001597519"/>
    </source>
</evidence>
<evidence type="ECO:0000256" key="9">
    <source>
        <dbReference type="SAM" id="Phobius"/>
    </source>
</evidence>
<comment type="subcellular location">
    <subcellularLocation>
        <location evidence="1">Cell inner membrane</location>
        <topology evidence="1">Multi-pass membrane protein</topology>
    </subcellularLocation>
</comment>
<evidence type="ECO:0000259" key="10">
    <source>
        <dbReference type="Pfam" id="PF04290"/>
    </source>
</evidence>
<feature type="transmembrane region" description="Helical" evidence="9">
    <location>
        <begin position="12"/>
        <end position="33"/>
    </location>
</feature>
<keyword evidence="4" id="KW-0997">Cell inner membrane</keyword>
<evidence type="ECO:0000313" key="11">
    <source>
        <dbReference type="EMBL" id="MFD2828993.1"/>
    </source>
</evidence>
<feature type="transmembrane region" description="Helical" evidence="9">
    <location>
        <begin position="85"/>
        <end position="103"/>
    </location>
</feature>
<accession>A0ABW5WRW8</accession>
<gene>
    <name evidence="11" type="ORF">ACFSX4_00845</name>
</gene>
<dbReference type="PANTHER" id="PTHR35011:SF2">
    <property type="entry name" value="2,3-DIKETO-L-GULONATE TRAP TRANSPORTER SMALL PERMEASE PROTEIN YIAM"/>
    <property type="match status" value="1"/>
</dbReference>
<evidence type="ECO:0000256" key="3">
    <source>
        <dbReference type="ARBA" id="ARBA00022475"/>
    </source>
</evidence>
<evidence type="ECO:0000256" key="6">
    <source>
        <dbReference type="ARBA" id="ARBA00022989"/>
    </source>
</evidence>
<keyword evidence="2" id="KW-0813">Transport</keyword>